<dbReference type="EMBL" id="GBXM01106114">
    <property type="protein sequence ID" value="JAH02463.1"/>
    <property type="molecule type" value="Transcribed_RNA"/>
</dbReference>
<reference evidence="2" key="1">
    <citation type="submission" date="2014-11" db="EMBL/GenBank/DDBJ databases">
        <authorList>
            <person name="Amaro Gonzalez C."/>
        </authorList>
    </citation>
    <scope>NUCLEOTIDE SEQUENCE</scope>
</reference>
<organism evidence="2">
    <name type="scientific">Anguilla anguilla</name>
    <name type="common">European freshwater eel</name>
    <name type="synonym">Muraena anguilla</name>
    <dbReference type="NCBI Taxonomy" id="7936"/>
    <lineage>
        <taxon>Eukaryota</taxon>
        <taxon>Metazoa</taxon>
        <taxon>Chordata</taxon>
        <taxon>Craniata</taxon>
        <taxon>Vertebrata</taxon>
        <taxon>Euteleostomi</taxon>
        <taxon>Actinopterygii</taxon>
        <taxon>Neopterygii</taxon>
        <taxon>Teleostei</taxon>
        <taxon>Anguilliformes</taxon>
        <taxon>Anguillidae</taxon>
        <taxon>Anguilla</taxon>
    </lineage>
</organism>
<accession>A0A0E9PF41</accession>
<protein>
    <submittedName>
        <fullName evidence="2">Uncharacterized protein</fullName>
    </submittedName>
</protein>
<evidence type="ECO:0000313" key="2">
    <source>
        <dbReference type="EMBL" id="JAH02463.1"/>
    </source>
</evidence>
<dbReference type="AlphaFoldDB" id="A0A0E9PF41"/>
<keyword evidence="1" id="KW-0732">Signal</keyword>
<feature type="chain" id="PRO_5012587983" evidence="1">
    <location>
        <begin position="16"/>
        <end position="51"/>
    </location>
</feature>
<proteinExistence type="predicted"/>
<evidence type="ECO:0000256" key="1">
    <source>
        <dbReference type="SAM" id="SignalP"/>
    </source>
</evidence>
<feature type="signal peptide" evidence="1">
    <location>
        <begin position="1"/>
        <end position="15"/>
    </location>
</feature>
<sequence>MLRLFFICLVFIVYGQKFRVCLPHELDFQGILYHRVVAFIIQDLTSIICTC</sequence>
<reference evidence="2" key="2">
    <citation type="journal article" date="2015" name="Fish Shellfish Immunol.">
        <title>Early steps in the European eel (Anguilla anguilla)-Vibrio vulnificus interaction in the gills: Role of the RtxA13 toxin.</title>
        <authorList>
            <person name="Callol A."/>
            <person name="Pajuelo D."/>
            <person name="Ebbesson L."/>
            <person name="Teles M."/>
            <person name="MacKenzie S."/>
            <person name="Amaro C."/>
        </authorList>
    </citation>
    <scope>NUCLEOTIDE SEQUENCE</scope>
</reference>
<name>A0A0E9PF41_ANGAN</name>